<dbReference type="Proteomes" id="UP000502945">
    <property type="component" value="Chromosome"/>
</dbReference>
<dbReference type="EMBL" id="CP053396">
    <property type="protein sequence ID" value="QJW43413.1"/>
    <property type="molecule type" value="Genomic_DNA"/>
</dbReference>
<dbReference type="EMBL" id="RJHK01000003">
    <property type="protein sequence ID" value="RVZ35506.1"/>
    <property type="molecule type" value="Genomic_DNA"/>
</dbReference>
<dbReference type="RefSeq" id="WP_000868000.1">
    <property type="nucleotide sequence ID" value="NZ_AP017329.1"/>
</dbReference>
<dbReference type="Proteomes" id="UP000306692">
    <property type="component" value="Unassembled WGS sequence"/>
</dbReference>
<accession>A0A024C4S5</accession>
<dbReference type="Proteomes" id="UP000662764">
    <property type="component" value="Chromosome"/>
</dbReference>
<gene>
    <name evidence="5" type="ORF">BIZ48_01455</name>
    <name evidence="2" type="ORF">C2842_05325</name>
    <name evidence="8" type="ORF">EC547_02225</name>
    <name evidence="9" type="ORF">EC574_01090</name>
    <name evidence="10" type="ORF">EGM89_06205</name>
    <name evidence="4" type="ORF">F7218_01565</name>
    <name evidence="7" type="ORF">HGK51_02105</name>
    <name evidence="6" type="ORF">HK440_02955</name>
    <name evidence="3" type="ORF">HPATCC43504_01328</name>
</gene>
<evidence type="ECO:0000313" key="12">
    <source>
        <dbReference type="Proteomes" id="UP000236568"/>
    </source>
</evidence>
<dbReference type="Proteomes" id="UP000289281">
    <property type="component" value="Chromosome"/>
</dbReference>
<evidence type="ECO:0000313" key="4">
    <source>
        <dbReference type="EMBL" id="MUV09605.1"/>
    </source>
</evidence>
<feature type="transmembrane region" description="Helical" evidence="1">
    <location>
        <begin position="6"/>
        <end position="26"/>
    </location>
</feature>
<dbReference type="EMBL" id="CP051511">
    <property type="protein sequence ID" value="QQW99173.1"/>
    <property type="molecule type" value="Genomic_DNA"/>
</dbReference>
<dbReference type="Proteomes" id="UP000289024">
    <property type="component" value="Unassembled WGS sequence"/>
</dbReference>
<evidence type="ECO:0000313" key="9">
    <source>
        <dbReference type="EMBL" id="RVZ65917.1"/>
    </source>
</evidence>
<keyword evidence="1" id="KW-0812">Transmembrane</keyword>
<evidence type="ECO:0000313" key="11">
    <source>
        <dbReference type="Proteomes" id="UP000186621"/>
    </source>
</evidence>
<keyword evidence="1" id="KW-1133">Transmembrane helix</keyword>
<proteinExistence type="predicted"/>
<reference evidence="6 18" key="9">
    <citation type="submission" date="2020-05" db="EMBL/GenBank/DDBJ databases">
        <title>Proteome, Transcriptome, Methylome of different strains of Helicobacter pylori.</title>
        <authorList>
            <person name="Butenko I."/>
            <person name="Fedorov D."/>
            <person name="Babenko V."/>
            <person name="Manolov A."/>
            <person name="Boldyreva D."/>
            <person name="Klimina K."/>
            <person name="Veselovski V."/>
            <person name="Malahova M."/>
            <person name="Semashko T."/>
            <person name="Semenov I."/>
            <person name="Govorun V."/>
        </authorList>
    </citation>
    <scope>NUCLEOTIDE SEQUENCE [LARGE SCALE GENOMIC DNA]</scope>
    <source>
        <strain evidence="6 18">HPY</strain>
    </source>
</reference>
<evidence type="ECO:0000313" key="16">
    <source>
        <dbReference type="Proteomes" id="UP000306692"/>
    </source>
</evidence>
<dbReference type="Proteomes" id="UP000460877">
    <property type="component" value="Unassembled WGS sequence"/>
</dbReference>
<organism evidence="5 11">
    <name type="scientific">Helicobacter pylori</name>
    <name type="common">Campylobacter pylori</name>
    <dbReference type="NCBI Taxonomy" id="210"/>
    <lineage>
        <taxon>Bacteria</taxon>
        <taxon>Pseudomonadati</taxon>
        <taxon>Campylobacterota</taxon>
        <taxon>Epsilonproteobacteria</taxon>
        <taxon>Campylobacterales</taxon>
        <taxon>Helicobacteraceae</taxon>
        <taxon>Helicobacter</taxon>
    </lineage>
</organism>
<dbReference type="OMA" id="HIVIMNY"/>
<dbReference type="EMBL" id="WAEA01000001">
    <property type="protein sequence ID" value="MUV09605.1"/>
    <property type="molecule type" value="Genomic_DNA"/>
</dbReference>
<sequence>MKVQNFIHFSVVVGFFLGLVFSVLKFNEPESILLWTVLSTLGGYLIALLFASIFIACTDLDICLFDKKGTEESLLRFNHEFKNREKEVASILEYIRSYDFDDGK</sequence>
<dbReference type="EMBL" id="RJIC01000001">
    <property type="protein sequence ID" value="RVZ65917.1"/>
    <property type="molecule type" value="Genomic_DNA"/>
</dbReference>
<evidence type="ECO:0000313" key="15">
    <source>
        <dbReference type="Proteomes" id="UP000289281"/>
    </source>
</evidence>
<reference evidence="2 12" key="3">
    <citation type="submission" date="2018-01" db="EMBL/GenBank/DDBJ databases">
        <authorList>
            <person name="Morgan R.D."/>
        </authorList>
    </citation>
    <scope>NUCLEOTIDE SEQUENCE [LARGE SCALE GENOMIC DNA]</scope>
    <source>
        <strain evidence="2 12">26695-dRdM2</strain>
    </source>
</reference>
<dbReference type="Proteomes" id="UP000288704">
    <property type="component" value="Unassembled WGS sequence"/>
</dbReference>
<evidence type="ECO:0000313" key="3">
    <source>
        <dbReference type="EMBL" id="BBI23263.1"/>
    </source>
</evidence>
<evidence type="ECO:0000313" key="17">
    <source>
        <dbReference type="Proteomes" id="UP000460877"/>
    </source>
</evidence>
<dbReference type="AlphaFoldDB" id="A0A024C4S5"/>
<dbReference type="Proteomes" id="UP000186621">
    <property type="component" value="Unassembled WGS sequence"/>
</dbReference>
<dbReference type="EMBL" id="MJMX01000011">
    <property type="protein sequence ID" value="OLR48532.1"/>
    <property type="molecule type" value="Genomic_DNA"/>
</dbReference>
<evidence type="ECO:0000313" key="8">
    <source>
        <dbReference type="EMBL" id="RVZ35506.1"/>
    </source>
</evidence>
<evidence type="ECO:0000313" key="5">
    <source>
        <dbReference type="EMBL" id="OLR48532.1"/>
    </source>
</evidence>
<evidence type="ECO:0000313" key="13">
    <source>
        <dbReference type="Proteomes" id="UP000288704"/>
    </source>
</evidence>
<dbReference type="EMBL" id="CP026324">
    <property type="protein sequence ID" value="AUV79673.1"/>
    <property type="molecule type" value="Genomic_DNA"/>
</dbReference>
<reference evidence="7 19" key="7">
    <citation type="journal article" date="2020" name="Front. Microbiol.">
        <title>Identification of New Helicobacter pylori Subpopulations in Native Americans and Mestizos From Peru.</title>
        <authorList>
            <person name="Gutierrez-Escobar A.J."/>
            <person name="Velapatino B."/>
            <person name="Borda V."/>
            <person name="Rabkin C.S."/>
            <person name="Tarazona-Santos E."/>
            <person name="Cabrera L."/>
            <person name="Cok J."/>
            <person name="Hooper C.C."/>
            <person name="Jahuira-Arias H."/>
            <person name="Herrera P."/>
            <person name="Noureen M."/>
            <person name="Wang D."/>
            <person name="Romero-Gallo J."/>
            <person name="Tran B."/>
            <person name="Peek R.M. Jr"/>
            <person name="Berg D.E."/>
            <person name="Gilman R.H."/>
            <person name="Camargo M.C."/>
        </authorList>
    </citation>
    <scope>NUCLEOTIDE SEQUENCE [LARGE SCALE GENOMIC DNA]</scope>
    <source>
        <strain evidence="7 19">ASHA-006</strain>
    </source>
</reference>
<keyword evidence="1" id="KW-0472">Membrane</keyword>
<reference evidence="13 14" key="5">
    <citation type="submission" date="2018-10" db="EMBL/GenBank/DDBJ databases">
        <title>Genetic determinants and prediction of antibiotic resistance phenotypes in Helicobacter pylori.</title>
        <authorList>
            <person name="Wagner K."/>
        </authorList>
    </citation>
    <scope>NUCLEOTIDE SEQUENCE [LARGE SCALE GENOMIC DNA]</scope>
    <source>
        <strain evidence="9 13">ZH117</strain>
        <strain evidence="8 14">ZH97</strain>
    </source>
</reference>
<evidence type="ECO:0000256" key="1">
    <source>
        <dbReference type="SAM" id="Phobius"/>
    </source>
</evidence>
<protein>
    <submittedName>
        <fullName evidence="5">Uncharacterized protein</fullName>
    </submittedName>
</protein>
<name>A0A024C4S5_HELPX</name>
<dbReference type="Proteomes" id="UP000236568">
    <property type="component" value="Chromosome"/>
</dbReference>
<reference evidence="3 15" key="1">
    <citation type="submission" date="2016-08" db="EMBL/GenBank/DDBJ databases">
        <title>Whole genome shotgun sequence of Helicobacter pylori strain ATCC43504.</title>
        <authorList>
            <person name="Mimuro H."/>
            <person name="Ogura Y."/>
            <person name="Katsura K."/>
            <person name="Hayashi T."/>
        </authorList>
    </citation>
    <scope>NUCLEOTIDE SEQUENCE [LARGE SCALE GENOMIC DNA]</scope>
    <source>
        <strain evidence="15">ATCC 43504</strain>
        <strain evidence="3">ATCC43504</strain>
    </source>
</reference>
<reference evidence="10 16" key="6">
    <citation type="submission" date="2018-11" db="EMBL/GenBank/DDBJ databases">
        <title>The project aimed at sequencing of H. pylori N6 laboratory stock and two of its isogenic mutants deficient in activity of a serine protease HtrA in order to find the possible suppressor mutations.</title>
        <authorList>
            <person name="Strapagiel D."/>
            <person name="Lach J."/>
            <person name="Zarzecka U."/>
            <person name="Backert S."/>
            <person name="Pawlik A."/>
        </authorList>
    </citation>
    <scope>NUCLEOTIDE SEQUENCE [LARGE SCALE GENOMIC DNA]</scope>
    <source>
        <strain evidence="10 16">N6</strain>
    </source>
</reference>
<feature type="transmembrane region" description="Helical" evidence="1">
    <location>
        <begin position="33"/>
        <end position="56"/>
    </location>
</feature>
<evidence type="ECO:0000313" key="19">
    <source>
        <dbReference type="Proteomes" id="UP000662764"/>
    </source>
</evidence>
<dbReference type="EMBL" id="VAPN01000006">
    <property type="protein sequence ID" value="TLR81410.1"/>
    <property type="molecule type" value="Genomic_DNA"/>
</dbReference>
<reference evidence="5 11" key="2">
    <citation type="submission" date="2016-09" db="EMBL/GenBank/DDBJ databases">
        <authorList>
            <person name="Capua I."/>
            <person name="De Benedictis P."/>
            <person name="Joannis T."/>
            <person name="Lombin L.H."/>
            <person name="Cattoli G."/>
        </authorList>
    </citation>
    <scope>NUCLEOTIDE SEQUENCE [LARGE SCALE GENOMIC DNA]</scope>
    <source>
        <strain evidence="5 11">132A</strain>
    </source>
</reference>
<reference evidence="4 17" key="8">
    <citation type="journal article" date="2020" name="J. Clin. Microbiol.">
        <title>Helicobacter pylori infections in the Bronx, New York: Surveying Antibiotic Susceptibility and Strain Lineage by Whole-genome Sequencing.</title>
        <authorList>
            <person name="Saranathan R."/>
            <person name="Levi M.H."/>
            <person name="Wattam A.R."/>
            <person name="Malek A."/>
            <person name="Asare E."/>
            <person name="Behin D.S."/>
            <person name="Pan D.H."/>
            <person name="Jacobs W.R."/>
            <person name="Szymczak W.A."/>
        </authorList>
    </citation>
    <scope>NUCLEOTIDE SEQUENCE [LARGE SCALE GENOMIC DNA]</scope>
    <source>
        <strain evidence="4 17">MHP10</strain>
    </source>
</reference>
<evidence type="ECO:0000313" key="6">
    <source>
        <dbReference type="EMBL" id="QJW43413.1"/>
    </source>
</evidence>
<evidence type="ECO:0000313" key="2">
    <source>
        <dbReference type="EMBL" id="AUV79673.1"/>
    </source>
</evidence>
<evidence type="ECO:0000313" key="10">
    <source>
        <dbReference type="EMBL" id="TLR81410.1"/>
    </source>
</evidence>
<evidence type="ECO:0000313" key="14">
    <source>
        <dbReference type="Proteomes" id="UP000289024"/>
    </source>
</evidence>
<dbReference type="EMBL" id="AP017632">
    <property type="protein sequence ID" value="BBI23263.1"/>
    <property type="molecule type" value="Genomic_DNA"/>
</dbReference>
<evidence type="ECO:0000313" key="18">
    <source>
        <dbReference type="Proteomes" id="UP000502945"/>
    </source>
</evidence>
<dbReference type="PATRIC" id="fig|210.1917.peg.1280"/>
<reference evidence="2 12" key="4">
    <citation type="submission" date="2018-02" db="EMBL/GenBank/DDBJ databases">
        <title>N4-cytosine DNA methylation regulates transcription and pathogenesis in Helicobacter pylori.</title>
        <authorList>
            <person name="Kumar S."/>
            <person name="Karmakar B.C."/>
            <person name="Nagarajan D."/>
            <person name="Mukhopadhyay A.K."/>
            <person name="Rao D.N."/>
        </authorList>
    </citation>
    <scope>NUCLEOTIDE SEQUENCE [LARGE SCALE GENOMIC DNA]</scope>
    <source>
        <strain evidence="2 12">26695-dRdM2</strain>
    </source>
</reference>
<evidence type="ECO:0000313" key="7">
    <source>
        <dbReference type="EMBL" id="QQW99173.1"/>
    </source>
</evidence>